<feature type="transmembrane region" description="Helical" evidence="1">
    <location>
        <begin position="178"/>
        <end position="201"/>
    </location>
</feature>
<keyword evidence="3" id="KW-1185">Reference proteome</keyword>
<evidence type="ECO:0000256" key="1">
    <source>
        <dbReference type="SAM" id="Phobius"/>
    </source>
</evidence>
<name>A0A0U1DI22_9MYCO</name>
<evidence type="ECO:0000313" key="3">
    <source>
        <dbReference type="Proteomes" id="UP000199601"/>
    </source>
</evidence>
<gene>
    <name evidence="2" type="ORF">BN000_03247</name>
</gene>
<organism evidence="2 3">
    <name type="scientific">Mycobacterium europaeum</name>
    <dbReference type="NCBI Taxonomy" id="761804"/>
    <lineage>
        <taxon>Bacteria</taxon>
        <taxon>Bacillati</taxon>
        <taxon>Actinomycetota</taxon>
        <taxon>Actinomycetes</taxon>
        <taxon>Mycobacteriales</taxon>
        <taxon>Mycobacteriaceae</taxon>
        <taxon>Mycobacterium</taxon>
        <taxon>Mycobacterium simiae complex</taxon>
    </lineage>
</organism>
<evidence type="ECO:0000313" key="2">
    <source>
        <dbReference type="EMBL" id="CQD15561.1"/>
    </source>
</evidence>
<feature type="transmembrane region" description="Helical" evidence="1">
    <location>
        <begin position="268"/>
        <end position="289"/>
    </location>
</feature>
<feature type="transmembrane region" description="Helical" evidence="1">
    <location>
        <begin position="101"/>
        <end position="123"/>
    </location>
</feature>
<keyword evidence="1" id="KW-1133">Transmembrane helix</keyword>
<feature type="transmembrane region" description="Helical" evidence="1">
    <location>
        <begin position="71"/>
        <end position="89"/>
    </location>
</feature>
<dbReference type="AlphaFoldDB" id="A0A0U1DI22"/>
<keyword evidence="1" id="KW-0472">Membrane</keyword>
<protein>
    <submittedName>
        <fullName evidence="2">Uncharacterized protein</fullName>
    </submittedName>
</protein>
<accession>A0A0U1DI22</accession>
<feature type="transmembrane region" description="Helical" evidence="1">
    <location>
        <begin position="222"/>
        <end position="238"/>
    </location>
</feature>
<keyword evidence="1" id="KW-0812">Transmembrane</keyword>
<feature type="transmembrane region" description="Helical" evidence="1">
    <location>
        <begin position="144"/>
        <end position="166"/>
    </location>
</feature>
<reference evidence="3" key="1">
    <citation type="submission" date="2015-03" db="EMBL/GenBank/DDBJ databases">
        <authorList>
            <person name="Urmite Genomes"/>
        </authorList>
    </citation>
    <scope>NUCLEOTIDE SEQUENCE [LARGE SCALE GENOMIC DNA]</scope>
    <source>
        <strain evidence="3">CSUR P1344</strain>
    </source>
</reference>
<dbReference type="EMBL" id="CTEC01000002">
    <property type="protein sequence ID" value="CQD15561.1"/>
    <property type="molecule type" value="Genomic_DNA"/>
</dbReference>
<dbReference type="Proteomes" id="UP000199601">
    <property type="component" value="Unassembled WGS sequence"/>
</dbReference>
<sequence>MIVSPRSGRAECMTGVQWSMPPRARAALRAAVRASAPRPSAARRAAHDLRTPGLWAAVVAEIRWAFTPPRTWLMGVVANVMFAAAWILVQPLTIGLHHTDWVILVGTYFSSWVLADVTTTNLLGADHYRVREALADGVPVGRILLVKNLALLAIVGLPTVAAAVVLTLCLETPGRLGITIPTVAVPLLSWLGLGNLVSVLYPVGVEPLTRRWRQRGDRRRTVGWLAALALPYAVYYVADPMNGVEHKVLWYQIPSLIWPVFGRDTKSFVHLAIATAIWVLGTVGALAWVRRRGVAIR</sequence>
<proteinExistence type="predicted"/>